<keyword evidence="1" id="KW-1133">Transmembrane helix</keyword>
<dbReference type="AlphaFoldDB" id="A0A8E2B7V5"/>
<comment type="caution">
    <text evidence="2">The sequence shown here is derived from an EMBL/GenBank/DDBJ whole genome shotgun (WGS) entry which is preliminary data.</text>
</comment>
<keyword evidence="1" id="KW-0812">Transmembrane</keyword>
<evidence type="ECO:0000313" key="3">
    <source>
        <dbReference type="Proteomes" id="UP000550260"/>
    </source>
</evidence>
<feature type="transmembrane region" description="Helical" evidence="1">
    <location>
        <begin position="30"/>
        <end position="50"/>
    </location>
</feature>
<evidence type="ECO:0000313" key="2">
    <source>
        <dbReference type="EMBL" id="MBB2504331.1"/>
    </source>
</evidence>
<reference evidence="2 3" key="1">
    <citation type="submission" date="2020-08" db="EMBL/GenBank/DDBJ databases">
        <title>Amycolatopsis echigonensis JCM 21831.</title>
        <authorList>
            <person name="Tedsree N."/>
            <person name="Kuncharoen N."/>
            <person name="Likhitwitayawuid K."/>
            <person name="Tanasupawat S."/>
        </authorList>
    </citation>
    <scope>NUCLEOTIDE SEQUENCE [LARGE SCALE GENOMIC DNA]</scope>
    <source>
        <strain evidence="2 3">JCM 21831</strain>
    </source>
</reference>
<sequence length="87" mass="8804">MSGQHAEPIGAPSFWQRLAALAGRYRKGLAAAWGYLTVPAVVGIVALAGVQIDGETAAWIIAVGSAVLGTGAVVKTKPNDPPPPATE</sequence>
<gene>
    <name evidence="2" type="ORF">H5411_34960</name>
</gene>
<dbReference type="RefSeq" id="WP_183126287.1">
    <property type="nucleotide sequence ID" value="NZ_JACJHR010000070.1"/>
</dbReference>
<evidence type="ECO:0000256" key="1">
    <source>
        <dbReference type="SAM" id="Phobius"/>
    </source>
</evidence>
<dbReference type="EMBL" id="JACJHR010000070">
    <property type="protein sequence ID" value="MBB2504331.1"/>
    <property type="molecule type" value="Genomic_DNA"/>
</dbReference>
<keyword evidence="1" id="KW-0472">Membrane</keyword>
<proteinExistence type="predicted"/>
<feature type="transmembrane region" description="Helical" evidence="1">
    <location>
        <begin position="56"/>
        <end position="74"/>
    </location>
</feature>
<evidence type="ECO:0008006" key="4">
    <source>
        <dbReference type="Google" id="ProtNLM"/>
    </source>
</evidence>
<protein>
    <recommendedName>
        <fullName evidence="4">Holin</fullName>
    </recommendedName>
</protein>
<organism evidence="2 3">
    <name type="scientific">Amycolatopsis echigonensis</name>
    <dbReference type="NCBI Taxonomy" id="2576905"/>
    <lineage>
        <taxon>Bacteria</taxon>
        <taxon>Bacillati</taxon>
        <taxon>Actinomycetota</taxon>
        <taxon>Actinomycetes</taxon>
        <taxon>Pseudonocardiales</taxon>
        <taxon>Pseudonocardiaceae</taxon>
        <taxon>Amycolatopsis</taxon>
    </lineage>
</organism>
<dbReference type="Proteomes" id="UP000550260">
    <property type="component" value="Unassembled WGS sequence"/>
</dbReference>
<accession>A0A8E2B7V5</accession>
<name>A0A8E2B7V5_9PSEU</name>